<keyword evidence="2" id="KW-1185">Reference proteome</keyword>
<organism evidence="1 2">
    <name type="scientific">Sphingomonas parva</name>
    <dbReference type="NCBI Taxonomy" id="2555898"/>
    <lineage>
        <taxon>Bacteria</taxon>
        <taxon>Pseudomonadati</taxon>
        <taxon>Pseudomonadota</taxon>
        <taxon>Alphaproteobacteria</taxon>
        <taxon>Sphingomonadales</taxon>
        <taxon>Sphingomonadaceae</taxon>
        <taxon>Sphingomonas</taxon>
    </lineage>
</organism>
<name>A0A4Y8ZN18_9SPHN</name>
<dbReference type="EMBL" id="SPDV01000061">
    <property type="protein sequence ID" value="TFI56662.1"/>
    <property type="molecule type" value="Genomic_DNA"/>
</dbReference>
<dbReference type="OrthoDB" id="7595325at2"/>
<dbReference type="Proteomes" id="UP000298213">
    <property type="component" value="Unassembled WGS sequence"/>
</dbReference>
<protein>
    <submittedName>
        <fullName evidence="1">Uncharacterized protein</fullName>
    </submittedName>
</protein>
<sequence>MSLSEGFEATFQADEDHRECGASQRVLFRSGEARTCPDCGASQWIIGRRLAECGNCSAAVPLAEVKLNGAGAFRSRHVWWRPREARSWSIKSGASFAVY</sequence>
<reference evidence="1 2" key="1">
    <citation type="submission" date="2019-03" db="EMBL/GenBank/DDBJ databases">
        <title>Genome sequence of Sphingomonas sp. 17J27-24.</title>
        <authorList>
            <person name="Kim M."/>
            <person name="Maeng S."/>
            <person name="Sathiyaraj S."/>
        </authorList>
    </citation>
    <scope>NUCLEOTIDE SEQUENCE [LARGE SCALE GENOMIC DNA]</scope>
    <source>
        <strain evidence="1 2">17J27-24</strain>
    </source>
</reference>
<evidence type="ECO:0000313" key="2">
    <source>
        <dbReference type="Proteomes" id="UP000298213"/>
    </source>
</evidence>
<dbReference type="AlphaFoldDB" id="A0A4Y8ZN18"/>
<proteinExistence type="predicted"/>
<gene>
    <name evidence="1" type="ORF">E2493_19120</name>
</gene>
<dbReference type="RefSeq" id="WP_135090092.1">
    <property type="nucleotide sequence ID" value="NZ_SPDV01000061.1"/>
</dbReference>
<comment type="caution">
    <text evidence="1">The sequence shown here is derived from an EMBL/GenBank/DDBJ whole genome shotgun (WGS) entry which is preliminary data.</text>
</comment>
<accession>A0A4Y8ZN18</accession>
<evidence type="ECO:0000313" key="1">
    <source>
        <dbReference type="EMBL" id="TFI56662.1"/>
    </source>
</evidence>